<keyword evidence="2" id="KW-1185">Reference proteome</keyword>
<dbReference type="RefSeq" id="WP_145861133.1">
    <property type="nucleotide sequence ID" value="NZ_RPFW01000009.1"/>
</dbReference>
<sequence length="70" mass="7659">MFGLCQDQQDFQTAEQAHDPLSFERLARARQNFPLGPGYVQAAVTAVRIAWDLERPPDGTAEATPLSAVS</sequence>
<dbReference type="EMBL" id="RPFW01000009">
    <property type="protein sequence ID" value="TVZ00374.1"/>
    <property type="molecule type" value="Genomic_DNA"/>
</dbReference>
<evidence type="ECO:0000313" key="2">
    <source>
        <dbReference type="Proteomes" id="UP000460272"/>
    </source>
</evidence>
<dbReference type="Proteomes" id="UP000460272">
    <property type="component" value="Unassembled WGS sequence"/>
</dbReference>
<name>A0A6P2BMY3_9ACTN</name>
<protein>
    <submittedName>
        <fullName evidence="1">Uncharacterized protein</fullName>
    </submittedName>
</protein>
<dbReference type="AlphaFoldDB" id="A0A6P2BMY3"/>
<organism evidence="1 2">
    <name type="scientific">Trebonia kvetii</name>
    <dbReference type="NCBI Taxonomy" id="2480626"/>
    <lineage>
        <taxon>Bacteria</taxon>
        <taxon>Bacillati</taxon>
        <taxon>Actinomycetota</taxon>
        <taxon>Actinomycetes</taxon>
        <taxon>Streptosporangiales</taxon>
        <taxon>Treboniaceae</taxon>
        <taxon>Trebonia</taxon>
    </lineage>
</organism>
<evidence type="ECO:0000313" key="1">
    <source>
        <dbReference type="EMBL" id="TVZ00374.1"/>
    </source>
</evidence>
<reference evidence="1 2" key="1">
    <citation type="submission" date="2018-11" db="EMBL/GenBank/DDBJ databases">
        <title>Trebonia kvetii gen.nov., sp.nov., a novel acidophilic actinobacterium, and proposal of the new actinobacterial family Treboniaceae fam. nov.</title>
        <authorList>
            <person name="Rapoport D."/>
            <person name="Sagova-Mareckova M."/>
            <person name="Sedlacek I."/>
            <person name="Provaznik J."/>
            <person name="Kralova S."/>
            <person name="Pavlinic D."/>
            <person name="Benes V."/>
            <person name="Kopecky J."/>
        </authorList>
    </citation>
    <scope>NUCLEOTIDE SEQUENCE [LARGE SCALE GENOMIC DNA]</scope>
    <source>
        <strain evidence="1 2">15Tr583</strain>
    </source>
</reference>
<accession>A0A6P2BMY3</accession>
<comment type="caution">
    <text evidence="1">The sequence shown here is derived from an EMBL/GenBank/DDBJ whole genome shotgun (WGS) entry which is preliminary data.</text>
</comment>
<proteinExistence type="predicted"/>
<gene>
    <name evidence="1" type="ORF">EAS64_37705</name>
</gene>